<dbReference type="PATRIC" id="fig|1195236.3.peg.691"/>
<gene>
    <name evidence="5" type="ORF">CTER_0383</name>
</gene>
<reference evidence="5 6" key="1">
    <citation type="journal article" date="2013" name="Genome Announc.">
        <title>Draft Genome Sequence of the Cellulolytic, Mesophilic, Anaerobic Bacterium Clostridium termitidis Strain CT1112 (DSM 5398).</title>
        <authorList>
            <person name="Lal S."/>
            <person name="Ramachandran U."/>
            <person name="Zhang X."/>
            <person name="Munir R."/>
            <person name="Sparling R."/>
            <person name="Levin D.B."/>
        </authorList>
    </citation>
    <scope>NUCLEOTIDE SEQUENCE [LARGE SCALE GENOMIC DNA]</scope>
    <source>
        <strain evidence="5 6">CT1112</strain>
    </source>
</reference>
<keyword evidence="2 5" id="KW-0238">DNA-binding</keyword>
<feature type="domain" description="HTH araC/xylS-type" evidence="4">
    <location>
        <begin position="181"/>
        <end position="279"/>
    </location>
</feature>
<dbReference type="InterPro" id="IPR020449">
    <property type="entry name" value="Tscrpt_reg_AraC-type_HTH"/>
</dbReference>
<dbReference type="PROSITE" id="PS00041">
    <property type="entry name" value="HTH_ARAC_FAMILY_1"/>
    <property type="match status" value="1"/>
</dbReference>
<dbReference type="PANTHER" id="PTHR43280">
    <property type="entry name" value="ARAC-FAMILY TRANSCRIPTIONAL REGULATOR"/>
    <property type="match status" value="1"/>
</dbReference>
<dbReference type="SUPFAM" id="SSF51215">
    <property type="entry name" value="Regulatory protein AraC"/>
    <property type="match status" value="1"/>
</dbReference>
<dbReference type="SUPFAM" id="SSF46689">
    <property type="entry name" value="Homeodomain-like"/>
    <property type="match status" value="2"/>
</dbReference>
<proteinExistence type="predicted"/>
<dbReference type="RefSeq" id="WP_004623701.1">
    <property type="nucleotide sequence ID" value="NZ_AORV01000017.1"/>
</dbReference>
<dbReference type="Pfam" id="PF12833">
    <property type="entry name" value="HTH_18"/>
    <property type="match status" value="1"/>
</dbReference>
<dbReference type="SMART" id="SM00342">
    <property type="entry name" value="HTH_ARAC"/>
    <property type="match status" value="1"/>
</dbReference>
<dbReference type="Pfam" id="PF02311">
    <property type="entry name" value="AraC_binding"/>
    <property type="match status" value="1"/>
</dbReference>
<dbReference type="EMBL" id="AORV01000017">
    <property type="protein sequence ID" value="EMS73561.1"/>
    <property type="molecule type" value="Genomic_DNA"/>
</dbReference>
<evidence type="ECO:0000256" key="2">
    <source>
        <dbReference type="ARBA" id="ARBA00023125"/>
    </source>
</evidence>
<dbReference type="GO" id="GO:0003700">
    <property type="term" value="F:DNA-binding transcription factor activity"/>
    <property type="evidence" value="ECO:0007669"/>
    <property type="project" value="InterPro"/>
</dbReference>
<name>S0FTA2_RUMCE</name>
<protein>
    <submittedName>
        <fullName evidence="5">AraC-type DNA-binding domain-containing protein</fullName>
    </submittedName>
</protein>
<dbReference type="InterPro" id="IPR018060">
    <property type="entry name" value="HTH_AraC"/>
</dbReference>
<keyword evidence="3" id="KW-0804">Transcription</keyword>
<dbReference type="PROSITE" id="PS01124">
    <property type="entry name" value="HTH_ARAC_FAMILY_2"/>
    <property type="match status" value="1"/>
</dbReference>
<dbReference type="AlphaFoldDB" id="S0FTA2"/>
<dbReference type="InterPro" id="IPR018062">
    <property type="entry name" value="HTH_AraC-typ_CS"/>
</dbReference>
<sequence length="284" mass="32958">MINISGYINDADEDIVDSKNFFSVNSCGYYRLVKQASFETSRSEGRPDYQLLYVAKGTADFKIEGELMTVEEGSAVIYLPRQPQYYIYHLENNPEVYWLHFSGAQAGTYLNNLDFKGGSLFNVGMKNNYIPIFEKIIRELQLRRKQFFELSNLYALELLSLMSRNMSEGSSNIHRINEQLQNIIELMNKNFTQKQSVTEYAKMCNMSTCWFINCFKTYTGMTPQQYITDIRVAKAKELLPSSSFNISEISSIVGYDNPFYFSRIFKKNTGQSPREYKNRLETQA</sequence>
<dbReference type="STRING" id="1195236.CTER_0383"/>
<dbReference type="eggNOG" id="COG2207">
    <property type="taxonomic scope" value="Bacteria"/>
</dbReference>
<evidence type="ECO:0000256" key="3">
    <source>
        <dbReference type="ARBA" id="ARBA00023163"/>
    </source>
</evidence>
<evidence type="ECO:0000259" key="4">
    <source>
        <dbReference type="PROSITE" id="PS01124"/>
    </source>
</evidence>
<keyword evidence="1" id="KW-0805">Transcription regulation</keyword>
<dbReference type="Gene3D" id="1.10.10.60">
    <property type="entry name" value="Homeodomain-like"/>
    <property type="match status" value="2"/>
</dbReference>
<dbReference type="Proteomes" id="UP000014155">
    <property type="component" value="Unassembled WGS sequence"/>
</dbReference>
<evidence type="ECO:0000256" key="1">
    <source>
        <dbReference type="ARBA" id="ARBA00023015"/>
    </source>
</evidence>
<dbReference type="GO" id="GO:0043565">
    <property type="term" value="F:sequence-specific DNA binding"/>
    <property type="evidence" value="ECO:0007669"/>
    <property type="project" value="InterPro"/>
</dbReference>
<keyword evidence="6" id="KW-1185">Reference proteome</keyword>
<dbReference type="Gene3D" id="2.60.120.280">
    <property type="entry name" value="Regulatory protein AraC"/>
    <property type="match status" value="1"/>
</dbReference>
<evidence type="ECO:0000313" key="6">
    <source>
        <dbReference type="Proteomes" id="UP000014155"/>
    </source>
</evidence>
<evidence type="ECO:0000313" key="5">
    <source>
        <dbReference type="EMBL" id="EMS73561.1"/>
    </source>
</evidence>
<dbReference type="InterPro" id="IPR009057">
    <property type="entry name" value="Homeodomain-like_sf"/>
</dbReference>
<dbReference type="PRINTS" id="PR00032">
    <property type="entry name" value="HTHARAC"/>
</dbReference>
<comment type="caution">
    <text evidence="5">The sequence shown here is derived from an EMBL/GenBank/DDBJ whole genome shotgun (WGS) entry which is preliminary data.</text>
</comment>
<accession>S0FTA2</accession>
<dbReference type="InterPro" id="IPR037923">
    <property type="entry name" value="HTH-like"/>
</dbReference>
<dbReference type="InterPro" id="IPR003313">
    <property type="entry name" value="AraC-bd"/>
</dbReference>
<dbReference type="PANTHER" id="PTHR43280:SF28">
    <property type="entry name" value="HTH-TYPE TRANSCRIPTIONAL ACTIVATOR RHAS"/>
    <property type="match status" value="1"/>
</dbReference>
<organism evidence="5 6">
    <name type="scientific">Ruminiclostridium cellobioparum subsp. termitidis CT1112</name>
    <dbReference type="NCBI Taxonomy" id="1195236"/>
    <lineage>
        <taxon>Bacteria</taxon>
        <taxon>Bacillati</taxon>
        <taxon>Bacillota</taxon>
        <taxon>Clostridia</taxon>
        <taxon>Eubacteriales</taxon>
        <taxon>Oscillospiraceae</taxon>
        <taxon>Ruminiclostridium</taxon>
    </lineage>
</organism>